<dbReference type="EMBL" id="BMAW01130173">
    <property type="protein sequence ID" value="GFU33888.1"/>
    <property type="molecule type" value="Genomic_DNA"/>
</dbReference>
<dbReference type="AlphaFoldDB" id="A0A8X6QWC8"/>
<evidence type="ECO:0000313" key="1">
    <source>
        <dbReference type="EMBL" id="GFU33888.1"/>
    </source>
</evidence>
<reference evidence="1" key="1">
    <citation type="submission" date="2020-08" db="EMBL/GenBank/DDBJ databases">
        <title>Multicomponent nature underlies the extraordinary mechanical properties of spider dragline silk.</title>
        <authorList>
            <person name="Kono N."/>
            <person name="Nakamura H."/>
            <person name="Mori M."/>
            <person name="Yoshida Y."/>
            <person name="Ohtoshi R."/>
            <person name="Malay A.D."/>
            <person name="Moran D.A.P."/>
            <person name="Tomita M."/>
            <person name="Numata K."/>
            <person name="Arakawa K."/>
        </authorList>
    </citation>
    <scope>NUCLEOTIDE SEQUENCE</scope>
</reference>
<accession>A0A8X6QWC8</accession>
<evidence type="ECO:0000313" key="2">
    <source>
        <dbReference type="Proteomes" id="UP000887013"/>
    </source>
</evidence>
<proteinExistence type="predicted"/>
<protein>
    <submittedName>
        <fullName evidence="1">Uncharacterized protein</fullName>
    </submittedName>
</protein>
<gene>
    <name evidence="1" type="ORF">NPIL_698081</name>
</gene>
<keyword evidence="2" id="KW-1185">Reference proteome</keyword>
<comment type="caution">
    <text evidence="1">The sequence shown here is derived from an EMBL/GenBank/DDBJ whole genome shotgun (WGS) entry which is preliminary data.</text>
</comment>
<organism evidence="1 2">
    <name type="scientific">Nephila pilipes</name>
    <name type="common">Giant wood spider</name>
    <name type="synonym">Nephila maculata</name>
    <dbReference type="NCBI Taxonomy" id="299642"/>
    <lineage>
        <taxon>Eukaryota</taxon>
        <taxon>Metazoa</taxon>
        <taxon>Ecdysozoa</taxon>
        <taxon>Arthropoda</taxon>
        <taxon>Chelicerata</taxon>
        <taxon>Arachnida</taxon>
        <taxon>Araneae</taxon>
        <taxon>Araneomorphae</taxon>
        <taxon>Entelegynae</taxon>
        <taxon>Araneoidea</taxon>
        <taxon>Nephilidae</taxon>
        <taxon>Nephila</taxon>
    </lineage>
</organism>
<sequence length="85" mass="9808">MTIQRYRTIVSGLQRFNVFQKRIKILRIPHFPEVPAFSTKSTFQRHQEFPNPTAAVANIDFMSRFQLSTSLGLPSLFTPPVLSEQ</sequence>
<name>A0A8X6QWC8_NEPPI</name>
<dbReference type="Proteomes" id="UP000887013">
    <property type="component" value="Unassembled WGS sequence"/>
</dbReference>